<keyword evidence="3 8" id="KW-0436">Ligase</keyword>
<dbReference type="HAMAP" id="MF_00137">
    <property type="entry name" value="SAICAR_synth"/>
    <property type="match status" value="1"/>
</dbReference>
<evidence type="ECO:0000256" key="4">
    <source>
        <dbReference type="ARBA" id="ARBA00022741"/>
    </source>
</evidence>
<sequence length="322" mass="35239">MTPEALTEIDLPFPDRRDGKVRVSFALDGEHAGHRLFVTTDRLSAFDRILAGVPYKGQVLNQLSAWWFEQTADIVDNHIVSIPDPNVTIARSATPLTVEVVVRGYITGVTDTALWTAYARGERTIYGHTLPDGLVKNDPLPHPIVTPTTKGELGAHDIPITCAEVVDGGYVDAELWERVQTAALAVFERGAERGRDAGLILADTKYEFGVADDGTLLLIDEVHTPDSSRWWVAESYDERHAAADEPESLDKEVVRRALADVDFRGDGDIPELPDDVWAATTARYVDAYERLTGASFDHADYPAGPRIRAALAHLEPSSGATT</sequence>
<dbReference type="UniPathway" id="UPA00074">
    <property type="reaction ID" value="UER00131"/>
</dbReference>
<comment type="pathway">
    <text evidence="1 8">Purine metabolism; IMP biosynthesis via de novo pathway; 5-amino-1-(5-phospho-D-ribosyl)imidazole-4-carboxamide from 5-amino-1-(5-phospho-D-ribosyl)imidazole-4-carboxylate: step 1/2.</text>
</comment>
<name>A0A6C7E468_ILUCY</name>
<keyword evidence="6 8" id="KW-0067">ATP-binding</keyword>
<dbReference type="RefSeq" id="WP_015441931.1">
    <property type="nucleotide sequence ID" value="NC_020520.1"/>
</dbReference>
<dbReference type="CDD" id="cd01414">
    <property type="entry name" value="SAICAR_synt_Sc"/>
    <property type="match status" value="1"/>
</dbReference>
<accession>A0A6C7E468</accession>
<evidence type="ECO:0000256" key="1">
    <source>
        <dbReference type="ARBA" id="ARBA00004672"/>
    </source>
</evidence>
<dbReference type="Pfam" id="PF01259">
    <property type="entry name" value="SAICAR_synt"/>
    <property type="match status" value="1"/>
</dbReference>
<evidence type="ECO:0000256" key="8">
    <source>
        <dbReference type="HAMAP-Rule" id="MF_00137"/>
    </source>
</evidence>
<dbReference type="SUPFAM" id="SSF56104">
    <property type="entry name" value="SAICAR synthase-like"/>
    <property type="match status" value="1"/>
</dbReference>
<evidence type="ECO:0000313" key="10">
    <source>
        <dbReference type="EMBL" id="BAN02684.1"/>
    </source>
</evidence>
<dbReference type="PANTHER" id="PTHR43700:SF1">
    <property type="entry name" value="PHOSPHORIBOSYLAMINOIMIDAZOLE-SUCCINOCARBOXAMIDE SYNTHASE"/>
    <property type="match status" value="1"/>
</dbReference>
<proteinExistence type="inferred from homology"/>
<dbReference type="GO" id="GO:0005737">
    <property type="term" value="C:cytoplasm"/>
    <property type="evidence" value="ECO:0007669"/>
    <property type="project" value="TreeGrafter"/>
</dbReference>
<evidence type="ECO:0000256" key="5">
    <source>
        <dbReference type="ARBA" id="ARBA00022755"/>
    </source>
</evidence>
<dbReference type="PROSITE" id="PS01058">
    <property type="entry name" value="SAICAR_SYNTHETASE_2"/>
    <property type="match status" value="1"/>
</dbReference>
<reference evidence="10 11" key="1">
    <citation type="journal article" date="2013" name="Int. J. Syst. Evol. Microbiol.">
        <title>Ilumatobacter nonamiense sp. nov. and Ilumatobacter coccineum sp. nov., isolated from seashore sand.</title>
        <authorList>
            <person name="Matsumoto A."/>
            <person name="Kasai H."/>
            <person name="Matsuo Y."/>
            <person name="Shizuri Y."/>
            <person name="Ichikawa N."/>
            <person name="Fujita N."/>
            <person name="Omura S."/>
            <person name="Takahashi Y."/>
        </authorList>
    </citation>
    <scope>NUCLEOTIDE SEQUENCE [LARGE SCALE GENOMIC DNA]</scope>
    <source>
        <strain evidence="11">NBRC 103263 / KCTC 29153 / YM16-304</strain>
    </source>
</reference>
<keyword evidence="11" id="KW-1185">Reference proteome</keyword>
<dbReference type="OrthoDB" id="9801549at2"/>
<evidence type="ECO:0000256" key="7">
    <source>
        <dbReference type="ARBA" id="ARBA00048475"/>
    </source>
</evidence>
<feature type="domain" description="SAICAR synthetase/ADE2 N-terminal" evidence="9">
    <location>
        <begin position="18"/>
        <end position="262"/>
    </location>
</feature>
<dbReference type="GO" id="GO:0004639">
    <property type="term" value="F:phosphoribosylaminoimidazolesuccinocarboxamide synthase activity"/>
    <property type="evidence" value="ECO:0007669"/>
    <property type="project" value="UniProtKB-UniRule"/>
</dbReference>
<dbReference type="EC" id="6.3.2.6" evidence="8"/>
<protein>
    <recommendedName>
        <fullName evidence="8">Phosphoribosylaminoimidazole-succinocarboxamide synthase</fullName>
        <ecNumber evidence="8">6.3.2.6</ecNumber>
    </recommendedName>
    <alternativeName>
        <fullName evidence="8">SAICAR synthetase</fullName>
    </alternativeName>
</protein>
<dbReference type="AlphaFoldDB" id="A0A6C7E468"/>
<comment type="catalytic activity">
    <reaction evidence="7 8">
        <text>5-amino-1-(5-phospho-D-ribosyl)imidazole-4-carboxylate + L-aspartate + ATP = (2S)-2-[5-amino-1-(5-phospho-beta-D-ribosyl)imidazole-4-carboxamido]succinate + ADP + phosphate + 2 H(+)</text>
        <dbReference type="Rhea" id="RHEA:22628"/>
        <dbReference type="ChEBI" id="CHEBI:15378"/>
        <dbReference type="ChEBI" id="CHEBI:29991"/>
        <dbReference type="ChEBI" id="CHEBI:30616"/>
        <dbReference type="ChEBI" id="CHEBI:43474"/>
        <dbReference type="ChEBI" id="CHEBI:58443"/>
        <dbReference type="ChEBI" id="CHEBI:77657"/>
        <dbReference type="ChEBI" id="CHEBI:456216"/>
        <dbReference type="EC" id="6.3.2.6"/>
    </reaction>
</comment>
<organism evidence="10 11">
    <name type="scientific">Ilumatobacter coccineus (strain NBRC 103263 / KCTC 29153 / YM16-304)</name>
    <dbReference type="NCBI Taxonomy" id="1313172"/>
    <lineage>
        <taxon>Bacteria</taxon>
        <taxon>Bacillati</taxon>
        <taxon>Actinomycetota</taxon>
        <taxon>Acidimicrobiia</taxon>
        <taxon>Acidimicrobiales</taxon>
        <taxon>Ilumatobacteraceae</taxon>
        <taxon>Ilumatobacter</taxon>
    </lineage>
</organism>
<comment type="similarity">
    <text evidence="2 8">Belongs to the SAICAR synthetase family.</text>
</comment>
<dbReference type="PANTHER" id="PTHR43700">
    <property type="entry name" value="PHOSPHORIBOSYLAMINOIMIDAZOLE-SUCCINOCARBOXAMIDE SYNTHASE"/>
    <property type="match status" value="1"/>
</dbReference>
<dbReference type="GO" id="GO:0006189">
    <property type="term" value="P:'de novo' IMP biosynthetic process"/>
    <property type="evidence" value="ECO:0007669"/>
    <property type="project" value="UniProtKB-UniRule"/>
</dbReference>
<dbReference type="InterPro" id="IPR018236">
    <property type="entry name" value="SAICAR_synthetase_CS"/>
</dbReference>
<dbReference type="NCBIfam" id="NF009251">
    <property type="entry name" value="PRK12607.1"/>
    <property type="match status" value="1"/>
</dbReference>
<evidence type="ECO:0000259" key="9">
    <source>
        <dbReference type="Pfam" id="PF01259"/>
    </source>
</evidence>
<evidence type="ECO:0000256" key="6">
    <source>
        <dbReference type="ARBA" id="ARBA00022840"/>
    </source>
</evidence>
<keyword evidence="4 8" id="KW-0547">Nucleotide-binding</keyword>
<evidence type="ECO:0000256" key="2">
    <source>
        <dbReference type="ARBA" id="ARBA00010190"/>
    </source>
</evidence>
<dbReference type="InterPro" id="IPR028923">
    <property type="entry name" value="SAICAR_synt/ADE2_N"/>
</dbReference>
<keyword evidence="5 8" id="KW-0658">Purine biosynthesis</keyword>
<dbReference type="KEGG" id="aym:YM304_23700"/>
<evidence type="ECO:0000313" key="11">
    <source>
        <dbReference type="Proteomes" id="UP000011863"/>
    </source>
</evidence>
<dbReference type="Gene3D" id="3.30.470.20">
    <property type="entry name" value="ATP-grasp fold, B domain"/>
    <property type="match status" value="1"/>
</dbReference>
<dbReference type="Proteomes" id="UP000011863">
    <property type="component" value="Chromosome"/>
</dbReference>
<gene>
    <name evidence="8 10" type="primary">purC</name>
    <name evidence="10" type="ORF">YM304_23700</name>
</gene>
<evidence type="ECO:0000256" key="3">
    <source>
        <dbReference type="ARBA" id="ARBA00022598"/>
    </source>
</evidence>
<dbReference type="Gene3D" id="3.30.200.20">
    <property type="entry name" value="Phosphorylase Kinase, domain 1"/>
    <property type="match status" value="1"/>
</dbReference>
<dbReference type="GO" id="GO:0005524">
    <property type="term" value="F:ATP binding"/>
    <property type="evidence" value="ECO:0007669"/>
    <property type="project" value="UniProtKB-KW"/>
</dbReference>
<dbReference type="EMBL" id="AP012057">
    <property type="protein sequence ID" value="BAN02684.1"/>
    <property type="molecule type" value="Genomic_DNA"/>
</dbReference>